<evidence type="ECO:0000256" key="2">
    <source>
        <dbReference type="SAM" id="MobiDB-lite"/>
    </source>
</evidence>
<feature type="transmembrane region" description="Helical" evidence="3">
    <location>
        <begin position="793"/>
        <end position="813"/>
    </location>
</feature>
<organism evidence="4 5">
    <name type="scientific">Meristemomyces frigidus</name>
    <dbReference type="NCBI Taxonomy" id="1508187"/>
    <lineage>
        <taxon>Eukaryota</taxon>
        <taxon>Fungi</taxon>
        <taxon>Dikarya</taxon>
        <taxon>Ascomycota</taxon>
        <taxon>Pezizomycotina</taxon>
        <taxon>Dothideomycetes</taxon>
        <taxon>Dothideomycetidae</taxon>
        <taxon>Mycosphaerellales</taxon>
        <taxon>Teratosphaeriaceae</taxon>
        <taxon>Meristemomyces</taxon>
    </lineage>
</organism>
<name>A0AAN7T958_9PEZI</name>
<dbReference type="EMBL" id="JAVRRL010000095">
    <property type="protein sequence ID" value="KAK5108122.1"/>
    <property type="molecule type" value="Genomic_DNA"/>
</dbReference>
<protein>
    <submittedName>
        <fullName evidence="4">Uncharacterized protein</fullName>
    </submittedName>
</protein>
<feature type="compositionally biased region" description="Acidic residues" evidence="2">
    <location>
        <begin position="249"/>
        <end position="272"/>
    </location>
</feature>
<feature type="coiled-coil region" evidence="1">
    <location>
        <begin position="103"/>
        <end position="137"/>
    </location>
</feature>
<evidence type="ECO:0000256" key="1">
    <source>
        <dbReference type="SAM" id="Coils"/>
    </source>
</evidence>
<dbReference type="PANTHER" id="PTHR45615:SF80">
    <property type="entry name" value="GRIP DOMAIN-CONTAINING PROTEIN"/>
    <property type="match status" value="1"/>
</dbReference>
<accession>A0AAN7T958</accession>
<dbReference type="AlphaFoldDB" id="A0AAN7T958"/>
<keyword evidence="3" id="KW-0812">Transmembrane</keyword>
<keyword evidence="3" id="KW-0472">Membrane</keyword>
<feature type="region of interest" description="Disordered" evidence="2">
    <location>
        <begin position="215"/>
        <end position="284"/>
    </location>
</feature>
<keyword evidence="3" id="KW-1133">Transmembrane helix</keyword>
<evidence type="ECO:0000256" key="3">
    <source>
        <dbReference type="SAM" id="Phobius"/>
    </source>
</evidence>
<evidence type="ECO:0000313" key="4">
    <source>
        <dbReference type="EMBL" id="KAK5108122.1"/>
    </source>
</evidence>
<sequence>MADTDARLKVQKDEYEEKIAGYYNECVRLETELTAANDTITKITTAKDDLQKELDEKVREVGTAAHDAENLAKSVTAQAAAKVEYDRELQDLKDRHTHLDELYQVAESAATEAEAELKIAQEERDEALATIAGLREEFETKEKLLTDTSTLAEQHELAQSQLEKVIGVFQKEFRQLADGVSIDDYLRQFSQTIQSHRHMRRDDSQASLHEFISQASARRPAGGNRQVSTASLGDELHGHDSQSQSETESGNEDEVEDDDPTLTLDGDTDDLPEQPSVFTNVPGSAWTDVRDSLFGEVHTATQTPDETEWLRSPAAALKSDLVSRGVYTEEVIPEPAELQRQTAELGNLQALLKSAKDLAEERQKDKKAQFDRAREQSKQLAKMKQENEALKNTPGGPPSAPDPAVIQHQIREAMADANDLIQKLRDENAVQRRQILLMQQAATGGSNVAPPTSAREWIFKLENQLKAKQTRIEELEKAPLPAVPGPATKAQPQASEKIVQLEAQVKAQEIKIEELKKSPEPAASVVAAPAAEAQPQPAASNQVSRLVEEVKTLKTKIKEMEQTPAPAAPAPEAQPEATQQIAELQAQIEAQTLKIEELEITPRPDAPSKANEEITKLENKVMAQRFQIEELQRGPVPPTYTIEFIKQLESGLSDADFELRELRLLTKKLKPRTLAELEAESKEEMRLETAEAALVVAAEKAQEQQERIQELEKQLEAYKKRAALTKGLEGELEGYNKKAASRKELERELQEYRKRVVAIAAADGVEIRWRDRLPVVQWKIRSPRTLQEWYSCIPTWMLIALAALVAGFAAVTMQVMSQRAMWLGANDLRHQELLTMTGGYGMHYGICESLWYGWGEMMGAERSMIG</sequence>
<feature type="coiled-coil region" evidence="1">
    <location>
        <begin position="12"/>
        <end position="60"/>
    </location>
</feature>
<keyword evidence="1" id="KW-0175">Coiled coil</keyword>
<comment type="caution">
    <text evidence="4">The sequence shown here is derived from an EMBL/GenBank/DDBJ whole genome shotgun (WGS) entry which is preliminary data.</text>
</comment>
<feature type="compositionally biased region" description="Basic and acidic residues" evidence="2">
    <location>
        <begin position="359"/>
        <end position="389"/>
    </location>
</feature>
<feature type="coiled-coil region" evidence="1">
    <location>
        <begin position="543"/>
        <end position="634"/>
    </location>
</feature>
<dbReference type="PANTHER" id="PTHR45615">
    <property type="entry name" value="MYOSIN HEAVY CHAIN, NON-MUSCLE"/>
    <property type="match status" value="1"/>
</dbReference>
<feature type="coiled-coil region" evidence="1">
    <location>
        <begin position="687"/>
        <end position="762"/>
    </location>
</feature>
<feature type="region of interest" description="Disordered" evidence="2">
    <location>
        <begin position="359"/>
        <end position="403"/>
    </location>
</feature>
<gene>
    <name evidence="4" type="ORF">LTR62_008776</name>
</gene>
<dbReference type="Proteomes" id="UP001310890">
    <property type="component" value="Unassembled WGS sequence"/>
</dbReference>
<proteinExistence type="predicted"/>
<reference evidence="4" key="1">
    <citation type="submission" date="2023-08" db="EMBL/GenBank/DDBJ databases">
        <title>Black Yeasts Isolated from many extreme environments.</title>
        <authorList>
            <person name="Coleine C."/>
            <person name="Stajich J.E."/>
            <person name="Selbmann L."/>
        </authorList>
    </citation>
    <scope>NUCLEOTIDE SEQUENCE</scope>
    <source>
        <strain evidence="4">CCFEE 5401</strain>
    </source>
</reference>
<evidence type="ECO:0000313" key="5">
    <source>
        <dbReference type="Proteomes" id="UP001310890"/>
    </source>
</evidence>